<dbReference type="RefSeq" id="WP_183462928.1">
    <property type="nucleotide sequence ID" value="NZ_CP050296.1"/>
</dbReference>
<gene>
    <name evidence="2" type="ORF">HB778_08285</name>
    <name evidence="3" type="ORF">HB778_38805</name>
</gene>
<dbReference type="PANTHER" id="PTHR34614:SF2">
    <property type="entry name" value="TRANSPOSASE IS4-LIKE DOMAIN-CONTAINING PROTEIN"/>
    <property type="match status" value="1"/>
</dbReference>
<dbReference type="EMBL" id="CP050296">
    <property type="protein sequence ID" value="QND56609.1"/>
    <property type="molecule type" value="Genomic_DNA"/>
</dbReference>
<dbReference type="NCBIfam" id="NF033559">
    <property type="entry name" value="transpos_IS1634"/>
    <property type="match status" value="1"/>
</dbReference>
<reference evidence="2" key="2">
    <citation type="journal article" date="2020" name="Mol. Plant Microbe Interact.">
        <title>Complete genome sequences of four natural Pseudomonas isolates that catabolize a wide range of aromatic compounds relevant to lignin valorization.</title>
        <authorList>
            <person name="Hatmaker E.A."/>
            <person name="Presle G."/>
            <person name="Cannon O."/>
            <person name="Guss A.M."/>
            <person name="Elkins J.G."/>
        </authorList>
    </citation>
    <scope>NUCLEOTIDE SEQUENCE</scope>
    <source>
        <strain evidence="2">583</strain>
        <plasmid evidence="3">p_1</plasmid>
    </source>
</reference>
<dbReference type="InterPro" id="IPR002559">
    <property type="entry name" value="Transposase_11"/>
</dbReference>
<dbReference type="AlphaFoldDB" id="A0A7G6SQ27"/>
<proteinExistence type="predicted"/>
<dbReference type="InterPro" id="IPR047654">
    <property type="entry name" value="IS1634_transpos"/>
</dbReference>
<dbReference type="GO" id="GO:0003677">
    <property type="term" value="F:DNA binding"/>
    <property type="evidence" value="ECO:0007669"/>
    <property type="project" value="InterPro"/>
</dbReference>
<geneLocation type="plasmid" evidence="3 4">
    <name>p_1</name>
</geneLocation>
<dbReference type="Proteomes" id="UP000515465">
    <property type="component" value="Chromosome"/>
</dbReference>
<dbReference type="Proteomes" id="UP000515465">
    <property type="component" value="Plasmid p_1"/>
</dbReference>
<feature type="domain" description="Transposase IS4-like" evidence="1">
    <location>
        <begin position="193"/>
        <end position="465"/>
    </location>
</feature>
<organism evidence="2 4">
    <name type="scientific">Mesorhizobium huakuii</name>
    <dbReference type="NCBI Taxonomy" id="28104"/>
    <lineage>
        <taxon>Bacteria</taxon>
        <taxon>Pseudomonadati</taxon>
        <taxon>Pseudomonadota</taxon>
        <taxon>Alphaproteobacteria</taxon>
        <taxon>Hyphomicrobiales</taxon>
        <taxon>Phyllobacteriaceae</taxon>
        <taxon>Mesorhizobium</taxon>
    </lineage>
</organism>
<dbReference type="Pfam" id="PF01609">
    <property type="entry name" value="DDE_Tnp_1"/>
    <property type="match status" value="1"/>
</dbReference>
<evidence type="ECO:0000259" key="1">
    <source>
        <dbReference type="Pfam" id="PF01609"/>
    </source>
</evidence>
<evidence type="ECO:0000313" key="2">
    <source>
        <dbReference type="EMBL" id="QND56609.1"/>
    </source>
</evidence>
<name>A0A7G6SQ27_9HYPH</name>
<evidence type="ECO:0000313" key="3">
    <source>
        <dbReference type="EMBL" id="QND62051.1"/>
    </source>
</evidence>
<reference evidence="4" key="1">
    <citation type="journal article" date="2020" name="Mol. Plant Microbe">
        <title>Rhizobial microsymbionts of the narrowly endemic Oxytropis species growing in Kamchatka are characterized by significant genetic diversity and possess a set of genes that are associated with T3SS and T6SS secretion systems and can affect the development of symbiosis.</title>
        <authorList>
            <person name="Safronova V."/>
            <person name="Guro P."/>
            <person name="Sazanova A."/>
            <person name="Kuznetsova I."/>
            <person name="Belimov A."/>
            <person name="Yakubov V."/>
            <person name="Chirak E."/>
            <person name="Afonin A."/>
            <person name="Gogolev Y."/>
            <person name="Andronov E."/>
            <person name="Tikhonovich I."/>
        </authorList>
    </citation>
    <scope>NUCLEOTIDE SEQUENCE [LARGE SCALE GENOMIC DNA]</scope>
    <source>
        <strain evidence="4">583</strain>
        <plasmid evidence="4">p_1</plasmid>
    </source>
</reference>
<dbReference type="EMBL" id="CP050299">
    <property type="protein sequence ID" value="QND62051.1"/>
    <property type="molecule type" value="Genomic_DNA"/>
</dbReference>
<keyword evidence="3" id="KW-0614">Plasmid</keyword>
<accession>A0A7G6SQ27</accession>
<dbReference type="PANTHER" id="PTHR34614">
    <property type="match status" value="1"/>
</dbReference>
<protein>
    <submittedName>
        <fullName evidence="2">IS1634 family transposase</fullName>
    </submittedName>
</protein>
<evidence type="ECO:0000313" key="4">
    <source>
        <dbReference type="Proteomes" id="UP000515465"/>
    </source>
</evidence>
<dbReference type="GO" id="GO:0004803">
    <property type="term" value="F:transposase activity"/>
    <property type="evidence" value="ECO:0007669"/>
    <property type="project" value="InterPro"/>
</dbReference>
<sequence length="542" mass="60086">MFVVERVARGHRYLYLVESVRDGKTVRQRTIKALGRKDALVASGELDRLAASIARHGERSLILSDIDAGRIASRRIGGPLLFGRLWERLGIGEVLEEVLEGRQFGFAVERAVFVGTLHRLFVSGSDRDCANWMADYGIEGAEGLALHHFYRAMAWLGEELGEKAQGALVARCVKDAIEEKLFARRQDLFTDLSLVFMDTTSLSFHGAGGETLGKRGHSKDFRPDLAQMILALVVDAEGRPICTEMVPGNTADVTVLLPVVDRLRTRFGVTRACVVADRGMISADTIAALEKLGMEYILGARERSSSVIHNVVLNDTAPMVPLVLERQRGETQLWVKEVKVGKDRYIVSRNDAEAEKDKADRQAIIAGLEAQLKKGDKALVGNSAYRRYLKASGKNFKIDVGKLAEEARYDGITVVRTNAKVTPLQAVLRYRDLLEVESLFRAAKATFNTRPIFHQSDAAIRGHVFCSFLGLVLSKELYRLCRAKGLTPEWQPLLRDLDRLQEATIEKDGRIVTTRTHVTGQVGNVFKASGIALPHNLDEQLA</sequence>
<dbReference type="GO" id="GO:0006313">
    <property type="term" value="P:DNA transposition"/>
    <property type="evidence" value="ECO:0007669"/>
    <property type="project" value="InterPro"/>
</dbReference>